<reference evidence="1 2" key="1">
    <citation type="submission" date="2019-03" db="EMBL/GenBank/DDBJ databases">
        <title>Genomic Encyclopedia of Archaeal and Bacterial Type Strains, Phase II (KMG-II): from individual species to whole genera.</title>
        <authorList>
            <person name="Goeker M."/>
        </authorList>
    </citation>
    <scope>NUCLEOTIDE SEQUENCE [LARGE SCALE GENOMIC DNA]</scope>
    <source>
        <strain evidence="1 2">DSM 25233</strain>
    </source>
</reference>
<sequence length="188" mass="21842">MWAISVNLSVYEMKQKEFNIPFSGLKQGKHNFNYQIENTFFDSFGYDEFNATNINLDVVLHKTSTMMEVDMEASGTVNVDCDITSEPYDQAISGDLHLIVKFGEEYNDENDEILILPHNEHQLNIAQYVYEMLVLAVPQKRIHPGIEDGTLKSEVLDRLKELQPKEKRLDKKESDPRWDELKKLLTDK</sequence>
<dbReference type="AlphaFoldDB" id="A0A4R7K6L7"/>
<evidence type="ECO:0000313" key="2">
    <source>
        <dbReference type="Proteomes" id="UP000294749"/>
    </source>
</evidence>
<evidence type="ECO:0000313" key="1">
    <source>
        <dbReference type="EMBL" id="TDT46202.1"/>
    </source>
</evidence>
<gene>
    <name evidence="1" type="ORF">CLV90_0248</name>
</gene>
<organism evidence="1 2">
    <name type="scientific">Maribacter spongiicola</name>
    <dbReference type="NCBI Taxonomy" id="1206753"/>
    <lineage>
        <taxon>Bacteria</taxon>
        <taxon>Pseudomonadati</taxon>
        <taxon>Bacteroidota</taxon>
        <taxon>Flavobacteriia</taxon>
        <taxon>Flavobacteriales</taxon>
        <taxon>Flavobacteriaceae</taxon>
        <taxon>Maribacter</taxon>
    </lineage>
</organism>
<dbReference type="Pfam" id="PF02620">
    <property type="entry name" value="YceD"/>
    <property type="match status" value="1"/>
</dbReference>
<dbReference type="EMBL" id="SOAY01000010">
    <property type="protein sequence ID" value="TDT46202.1"/>
    <property type="molecule type" value="Genomic_DNA"/>
</dbReference>
<protein>
    <submittedName>
        <fullName evidence="1">Uncharacterized metal-binding protein YceD (DUF177 family)</fullName>
    </submittedName>
</protein>
<dbReference type="Proteomes" id="UP000294749">
    <property type="component" value="Unassembled WGS sequence"/>
</dbReference>
<keyword evidence="2" id="KW-1185">Reference proteome</keyword>
<comment type="caution">
    <text evidence="1">The sequence shown here is derived from an EMBL/GenBank/DDBJ whole genome shotgun (WGS) entry which is preliminary data.</text>
</comment>
<accession>A0A4R7K6L7</accession>
<proteinExistence type="predicted"/>
<dbReference type="InterPro" id="IPR003772">
    <property type="entry name" value="YceD"/>
</dbReference>
<name>A0A4R7K6L7_9FLAO</name>